<dbReference type="InterPro" id="IPR036249">
    <property type="entry name" value="Thioredoxin-like_sf"/>
</dbReference>
<dbReference type="EMBL" id="LT607733">
    <property type="protein sequence ID" value="SCG15363.1"/>
    <property type="molecule type" value="Genomic_DNA"/>
</dbReference>
<gene>
    <name evidence="3" type="ORF">GA0070610_1594</name>
</gene>
<dbReference type="AlphaFoldDB" id="A0A1C5G610"/>
<feature type="compositionally biased region" description="Low complexity" evidence="2">
    <location>
        <begin position="119"/>
        <end position="147"/>
    </location>
</feature>
<organism evidence="3 4">
    <name type="scientific">Micromonospora echinofusca</name>
    <dbReference type="NCBI Taxonomy" id="47858"/>
    <lineage>
        <taxon>Bacteria</taxon>
        <taxon>Bacillati</taxon>
        <taxon>Actinomycetota</taxon>
        <taxon>Actinomycetes</taxon>
        <taxon>Micromonosporales</taxon>
        <taxon>Micromonosporaceae</taxon>
        <taxon>Micromonospora</taxon>
    </lineage>
</organism>
<evidence type="ECO:0000256" key="2">
    <source>
        <dbReference type="SAM" id="MobiDB-lite"/>
    </source>
</evidence>
<feature type="region of interest" description="Disordered" evidence="2">
    <location>
        <begin position="119"/>
        <end position="154"/>
    </location>
</feature>
<proteinExistence type="inferred from homology"/>
<dbReference type="Pfam" id="PF03960">
    <property type="entry name" value="ArsC"/>
    <property type="match status" value="1"/>
</dbReference>
<comment type="similarity">
    <text evidence="1">Belongs to the ArsC family.</text>
</comment>
<reference evidence="3 4" key="1">
    <citation type="submission" date="2016-06" db="EMBL/GenBank/DDBJ databases">
        <authorList>
            <person name="Kjaerup R.B."/>
            <person name="Dalgaard T.S."/>
            <person name="Juul-Madsen H.R."/>
        </authorList>
    </citation>
    <scope>NUCLEOTIDE SEQUENCE [LARGE SCALE GENOMIC DNA]</scope>
    <source>
        <strain evidence="3 4">DSM 43913</strain>
    </source>
</reference>
<protein>
    <submittedName>
        <fullName evidence="3">Arsenate reductase</fullName>
    </submittedName>
</protein>
<evidence type="ECO:0000313" key="4">
    <source>
        <dbReference type="Proteomes" id="UP000198251"/>
    </source>
</evidence>
<name>A0A1C5G610_MICEH</name>
<dbReference type="SUPFAM" id="SSF52833">
    <property type="entry name" value="Thioredoxin-like"/>
    <property type="match status" value="1"/>
</dbReference>
<accession>A0A1C5G610</accession>
<evidence type="ECO:0000313" key="3">
    <source>
        <dbReference type="EMBL" id="SCG15363.1"/>
    </source>
</evidence>
<dbReference type="InterPro" id="IPR006660">
    <property type="entry name" value="Arsenate_reductase-like"/>
</dbReference>
<dbReference type="PANTHER" id="PTHR30041">
    <property type="entry name" value="ARSENATE REDUCTASE"/>
    <property type="match status" value="1"/>
</dbReference>
<dbReference type="Gene3D" id="3.40.30.10">
    <property type="entry name" value="Glutaredoxin"/>
    <property type="match status" value="1"/>
</dbReference>
<dbReference type="PROSITE" id="PS51353">
    <property type="entry name" value="ARSC"/>
    <property type="match status" value="1"/>
</dbReference>
<keyword evidence="4" id="KW-1185">Reference proteome</keyword>
<sequence length="154" mass="15986">MAGMEIWNNPSCSKCAAARTALDEAGVGYAVRPYLDRPPSAAELTEVLRRLDARPWDVCRTREPAAVALGMADWPRDEAAEPRWIEAMVAAPELIQRPLLLLDDGGALVGRTAEAVAEAVRRTGATPGTGAEPGPSTPGTGATPASSEGPTPAG</sequence>
<evidence type="ECO:0000256" key="1">
    <source>
        <dbReference type="PROSITE-ProRule" id="PRU01282"/>
    </source>
</evidence>
<dbReference type="PANTHER" id="PTHR30041:SF4">
    <property type="entry name" value="ARSENATE REDUCTASE"/>
    <property type="match status" value="1"/>
</dbReference>
<dbReference type="Proteomes" id="UP000198251">
    <property type="component" value="Chromosome I"/>
</dbReference>